<dbReference type="Pfam" id="PF20415">
    <property type="entry name" value="DUF6699"/>
    <property type="match status" value="1"/>
</dbReference>
<feature type="domain" description="DUF6699" evidence="2">
    <location>
        <begin position="355"/>
        <end position="489"/>
    </location>
</feature>
<feature type="region of interest" description="Disordered" evidence="1">
    <location>
        <begin position="1"/>
        <end position="44"/>
    </location>
</feature>
<feature type="compositionally biased region" description="Polar residues" evidence="1">
    <location>
        <begin position="138"/>
        <end position="149"/>
    </location>
</feature>
<dbReference type="STRING" id="93625.A0A409WV89"/>
<feature type="compositionally biased region" description="Acidic residues" evidence="1">
    <location>
        <begin position="557"/>
        <end position="569"/>
    </location>
</feature>
<gene>
    <name evidence="3" type="ORF">CVT25_008332</name>
</gene>
<reference evidence="3 4" key="1">
    <citation type="journal article" date="2018" name="Evol. Lett.">
        <title>Horizontal gene cluster transfer increased hallucinogenic mushroom diversity.</title>
        <authorList>
            <person name="Reynolds H.T."/>
            <person name="Vijayakumar V."/>
            <person name="Gluck-Thaler E."/>
            <person name="Korotkin H.B."/>
            <person name="Matheny P.B."/>
            <person name="Slot J.C."/>
        </authorList>
    </citation>
    <scope>NUCLEOTIDE SEQUENCE [LARGE SCALE GENOMIC DNA]</scope>
    <source>
        <strain evidence="3 4">2631</strain>
    </source>
</reference>
<accession>A0A409WV89</accession>
<dbReference type="Proteomes" id="UP000283269">
    <property type="component" value="Unassembled WGS sequence"/>
</dbReference>
<organism evidence="3 4">
    <name type="scientific">Psilocybe cyanescens</name>
    <dbReference type="NCBI Taxonomy" id="93625"/>
    <lineage>
        <taxon>Eukaryota</taxon>
        <taxon>Fungi</taxon>
        <taxon>Dikarya</taxon>
        <taxon>Basidiomycota</taxon>
        <taxon>Agaricomycotina</taxon>
        <taxon>Agaricomycetes</taxon>
        <taxon>Agaricomycetidae</taxon>
        <taxon>Agaricales</taxon>
        <taxon>Agaricineae</taxon>
        <taxon>Strophariaceae</taxon>
        <taxon>Psilocybe</taxon>
    </lineage>
</organism>
<protein>
    <recommendedName>
        <fullName evidence="2">DUF6699 domain-containing protein</fullName>
    </recommendedName>
</protein>
<evidence type="ECO:0000313" key="4">
    <source>
        <dbReference type="Proteomes" id="UP000283269"/>
    </source>
</evidence>
<dbReference type="InParanoid" id="A0A409WV89"/>
<proteinExistence type="predicted"/>
<feature type="compositionally biased region" description="Gly residues" evidence="1">
    <location>
        <begin position="160"/>
        <end position="180"/>
    </location>
</feature>
<keyword evidence="4" id="KW-1185">Reference proteome</keyword>
<name>A0A409WV89_PSICY</name>
<feature type="compositionally biased region" description="Basic and acidic residues" evidence="1">
    <location>
        <begin position="516"/>
        <end position="527"/>
    </location>
</feature>
<evidence type="ECO:0000256" key="1">
    <source>
        <dbReference type="SAM" id="MobiDB-lite"/>
    </source>
</evidence>
<feature type="region of interest" description="Disordered" evidence="1">
    <location>
        <begin position="515"/>
        <end position="569"/>
    </location>
</feature>
<evidence type="ECO:0000313" key="3">
    <source>
        <dbReference type="EMBL" id="PPQ82371.1"/>
    </source>
</evidence>
<dbReference type="AlphaFoldDB" id="A0A409WV89"/>
<evidence type="ECO:0000259" key="2">
    <source>
        <dbReference type="Pfam" id="PF20415"/>
    </source>
</evidence>
<dbReference type="OrthoDB" id="3352225at2759"/>
<dbReference type="EMBL" id="NHYD01003146">
    <property type="protein sequence ID" value="PPQ82371.1"/>
    <property type="molecule type" value="Genomic_DNA"/>
</dbReference>
<feature type="compositionally biased region" description="Polar residues" evidence="1">
    <location>
        <begin position="539"/>
        <end position="556"/>
    </location>
</feature>
<sequence length="569" mass="61274">MSSRARTPTTPFIPPFGTPEGSPAPVVPGQLHPHRSPNPAQAYLHSPYATTPFIPSLNVSPMGTPGVIPAVIPGAPSGGPPSRQGLSHDFVGYPSGADPWSSPNSQGHPPTPMLGGYGHPMSPWHAQPPNTAPAAYANFSTPWSHSASLPSPWAPNGRGIPQGPGGIPQGPGGIPQGPGGYSPYSAGYTPVFPPGQLPGGYGGHGGHGGHGGYGGPPPLQQAPQAWGMQGMQPQMHPQMAPQQQQQQGHFGGHPDWLQQMAPQQQQQQGHFGGHPDWLQQAAMQQGGFVPPHAGHPPRSAMDLHSQRTDQIPPFTVGLHYGPVLEPNIVHILGVQLRLNPLLMPLPEDGSDQVHLNWNMLFPTSDVHRSSDPTHLSWSKGRDEPATFPRVSCLNIITESMPWIIEARATEKNRGLTCGEVIDTIGRSLSRLTSEADYRNLSPPAKRDLKLAYQYNRERNHGVPGGLLGQGMKRLDYLGRSTMFAGIEVNDRVLRKLHGMPLPCFVVLKTLNSYPMTDRERRDQEARQRSGSSQGHRSRANSTNTRIHVQSPSSTGGSDEESADYDPDHH</sequence>
<comment type="caution">
    <text evidence="3">The sequence shown here is derived from an EMBL/GenBank/DDBJ whole genome shotgun (WGS) entry which is preliminary data.</text>
</comment>
<dbReference type="InterPro" id="IPR046522">
    <property type="entry name" value="DUF6699"/>
</dbReference>
<feature type="region of interest" description="Disordered" evidence="1">
    <location>
        <begin position="72"/>
        <end position="181"/>
    </location>
</feature>